<dbReference type="EMBL" id="GL983467">
    <property type="protein sequence ID" value="EGR33338.1"/>
    <property type="molecule type" value="Genomic_DNA"/>
</dbReference>
<reference evidence="1 2" key="1">
    <citation type="submission" date="2011-07" db="EMBL/GenBank/DDBJ databases">
        <authorList>
            <person name="Coyne R."/>
            <person name="Brami D."/>
            <person name="Johnson J."/>
            <person name="Hostetler J."/>
            <person name="Hannick L."/>
            <person name="Clark T."/>
            <person name="Cassidy-Hanley D."/>
            <person name="Inman J."/>
        </authorList>
    </citation>
    <scope>NUCLEOTIDE SEQUENCE [LARGE SCALE GENOMIC DNA]</scope>
    <source>
        <strain evidence="1 2">G5</strain>
    </source>
</reference>
<dbReference type="Proteomes" id="UP000008983">
    <property type="component" value="Unassembled WGS sequence"/>
</dbReference>
<sequence length="103" mass="12619">MKKCVVHFLQNPKNFNNLNQNQTKQQINLPNQVHILNYFQSQQNQRLSKTQYNYQYTQTQIQQQTQQAYCMNQQLQKFKKKNMEKILKIFMKSQQNKTYQVIQ</sequence>
<dbReference type="AlphaFoldDB" id="G0QN66"/>
<name>G0QN66_ICHMU</name>
<protein>
    <submittedName>
        <fullName evidence="1">Uncharacterized protein</fullName>
    </submittedName>
</protein>
<proteinExistence type="predicted"/>
<keyword evidence="2" id="KW-1185">Reference proteome</keyword>
<evidence type="ECO:0000313" key="1">
    <source>
        <dbReference type="EMBL" id="EGR33338.1"/>
    </source>
</evidence>
<organism evidence="1 2">
    <name type="scientific">Ichthyophthirius multifiliis</name>
    <name type="common">White spot disease agent</name>
    <name type="synonym">Ich</name>
    <dbReference type="NCBI Taxonomy" id="5932"/>
    <lineage>
        <taxon>Eukaryota</taxon>
        <taxon>Sar</taxon>
        <taxon>Alveolata</taxon>
        <taxon>Ciliophora</taxon>
        <taxon>Intramacronucleata</taxon>
        <taxon>Oligohymenophorea</taxon>
        <taxon>Hymenostomatida</taxon>
        <taxon>Ophryoglenina</taxon>
        <taxon>Ichthyophthirius</taxon>
    </lineage>
</organism>
<dbReference type="InParanoid" id="G0QN66"/>
<dbReference type="RefSeq" id="XP_004037324.1">
    <property type="nucleotide sequence ID" value="XM_004037276.1"/>
</dbReference>
<dbReference type="GeneID" id="14909518"/>
<accession>G0QN66</accession>
<evidence type="ECO:0000313" key="2">
    <source>
        <dbReference type="Proteomes" id="UP000008983"/>
    </source>
</evidence>
<gene>
    <name evidence="1" type="ORF">IMG5_055830</name>
</gene>